<dbReference type="InterPro" id="IPR005502">
    <property type="entry name" value="Ribosyl_crysJ1"/>
</dbReference>
<evidence type="ECO:0000313" key="2">
    <source>
        <dbReference type="Proteomes" id="UP000824102"/>
    </source>
</evidence>
<accession>A0A9D2G542</accession>
<name>A0A9D2G542_9FIRM</name>
<reference evidence="1" key="1">
    <citation type="journal article" date="2021" name="PeerJ">
        <title>Extensive microbial diversity within the chicken gut microbiome revealed by metagenomics and culture.</title>
        <authorList>
            <person name="Gilroy R."/>
            <person name="Ravi A."/>
            <person name="Getino M."/>
            <person name="Pursley I."/>
            <person name="Horton D.L."/>
            <person name="Alikhan N.F."/>
            <person name="Baker D."/>
            <person name="Gharbi K."/>
            <person name="Hall N."/>
            <person name="Watson M."/>
            <person name="Adriaenssens E.M."/>
            <person name="Foster-Nyarko E."/>
            <person name="Jarju S."/>
            <person name="Secka A."/>
            <person name="Antonio M."/>
            <person name="Oren A."/>
            <person name="Chaudhuri R.R."/>
            <person name="La Ragione R."/>
            <person name="Hildebrand F."/>
            <person name="Pallen M.J."/>
        </authorList>
    </citation>
    <scope>NUCLEOTIDE SEQUENCE</scope>
    <source>
        <strain evidence="1">ChiW7-2402</strain>
    </source>
</reference>
<dbReference type="Proteomes" id="UP000824102">
    <property type="component" value="Unassembled WGS sequence"/>
</dbReference>
<dbReference type="EMBL" id="DXBB01000043">
    <property type="protein sequence ID" value="HIZ72406.1"/>
    <property type="molecule type" value="Genomic_DNA"/>
</dbReference>
<protein>
    <submittedName>
        <fullName evidence="1">ADP-ribosylglycohydrolase family protein</fullName>
    </submittedName>
</protein>
<dbReference type="Gene3D" id="1.10.4080.10">
    <property type="entry name" value="ADP-ribosylation/Crystallin J1"/>
    <property type="match status" value="1"/>
</dbReference>
<dbReference type="SUPFAM" id="SSF101478">
    <property type="entry name" value="ADP-ribosylglycohydrolase"/>
    <property type="match status" value="1"/>
</dbReference>
<proteinExistence type="predicted"/>
<gene>
    <name evidence="1" type="ORF">H9964_02355</name>
</gene>
<dbReference type="InterPro" id="IPR036705">
    <property type="entry name" value="Ribosyl_crysJ1_sf"/>
</dbReference>
<reference evidence="1" key="2">
    <citation type="submission" date="2021-04" db="EMBL/GenBank/DDBJ databases">
        <authorList>
            <person name="Gilroy R."/>
        </authorList>
    </citation>
    <scope>NUCLEOTIDE SEQUENCE</scope>
    <source>
        <strain evidence="1">ChiW7-2402</strain>
    </source>
</reference>
<evidence type="ECO:0000313" key="1">
    <source>
        <dbReference type="EMBL" id="HIZ72406.1"/>
    </source>
</evidence>
<sequence length="461" mass="51603">MKKAWQLELETMQAARPVVLSEEEQGWSVCERYDRMECHLNEMKWKSNVPGSGAEEHVIVAAMQDMENMGYDVSAAEALIEEGMEALERGDQAKLALLTGRVFHLLSVAPRTEGHPYHRYPVYDRFEAIERAASLPVYPYDAESEDFLHRTHLGWQAQICAGALGTAIEGYTTENITSVFGQIYGYPRTPNTMNDDITYELAFLEAAKEKGRHLTAADVAEQWLALIPFGWSAEEVALKNLRLGIYPPESGYRNNPYREWIGAQMRGAVCGMVAPGNAREAARLAFLDGSVSHHNNGILGEIFNAVLVSLSYVLTDVDTLLKESIAAIPEDSEYASVLRFAMEQCDAHGDWLSAWKPCEKRYERYNWIHAYPNAAAEVVALRFGRGDFEETMHIIAQIGYDVDCNAAQIATAIAVMNGVPIGEKWTAPIGDRLETYMRDRKEISIRAVAEQTAEVAKKLRQ</sequence>
<dbReference type="Pfam" id="PF03747">
    <property type="entry name" value="ADP_ribosyl_GH"/>
    <property type="match status" value="1"/>
</dbReference>
<comment type="caution">
    <text evidence="1">The sequence shown here is derived from an EMBL/GenBank/DDBJ whole genome shotgun (WGS) entry which is preliminary data.</text>
</comment>
<organism evidence="1 2">
    <name type="scientific">Candidatus Gallimonas intestinavium</name>
    <dbReference type="NCBI Taxonomy" id="2838603"/>
    <lineage>
        <taxon>Bacteria</taxon>
        <taxon>Bacillati</taxon>
        <taxon>Bacillota</taxon>
        <taxon>Clostridia</taxon>
        <taxon>Candidatus Gallimonas</taxon>
    </lineage>
</organism>
<dbReference type="AlphaFoldDB" id="A0A9D2G542"/>